<evidence type="ECO:0000256" key="4">
    <source>
        <dbReference type="RuleBase" id="RU000354"/>
    </source>
</evidence>
<comment type="caution">
    <text evidence="6">The sequence shown here is derived from an EMBL/GenBank/DDBJ whole genome shotgun (WGS) entry which is preliminary data.</text>
</comment>
<evidence type="ECO:0000259" key="5">
    <source>
        <dbReference type="PROSITE" id="PS51362"/>
    </source>
</evidence>
<dbReference type="PROSITE" id="PS51362">
    <property type="entry name" value="TGF_BETA_2"/>
    <property type="match status" value="1"/>
</dbReference>
<evidence type="ECO:0000256" key="1">
    <source>
        <dbReference type="ARBA" id="ARBA00004613"/>
    </source>
</evidence>
<keyword evidence="4" id="KW-0339">Growth factor</keyword>
<reference evidence="6" key="1">
    <citation type="journal article" date="2020" name="bioRxiv">
        <title>Chromosome-level reference genome of the European wasp spider Argiope bruennichi: a resource for studies on range expansion and evolutionary adaptation.</title>
        <authorList>
            <person name="Sheffer M.M."/>
            <person name="Hoppe A."/>
            <person name="Krehenwinkel H."/>
            <person name="Uhl G."/>
            <person name="Kuss A.W."/>
            <person name="Jensen L."/>
            <person name="Jensen C."/>
            <person name="Gillespie R.G."/>
            <person name="Hoff K.J."/>
            <person name="Prost S."/>
        </authorList>
    </citation>
    <scope>NUCLEOTIDE SEQUENCE</scope>
</reference>
<reference evidence="6" key="2">
    <citation type="submission" date="2020-06" db="EMBL/GenBank/DDBJ databases">
        <authorList>
            <person name="Sheffer M."/>
        </authorList>
    </citation>
    <scope>NUCLEOTIDE SEQUENCE</scope>
</reference>
<dbReference type="InterPro" id="IPR029034">
    <property type="entry name" value="Cystine-knot_cytokine"/>
</dbReference>
<dbReference type="Pfam" id="PF00019">
    <property type="entry name" value="TGF_beta"/>
    <property type="match status" value="1"/>
</dbReference>
<evidence type="ECO:0000256" key="2">
    <source>
        <dbReference type="ARBA" id="ARBA00006656"/>
    </source>
</evidence>
<keyword evidence="3" id="KW-0964">Secreted</keyword>
<dbReference type="InterPro" id="IPR001839">
    <property type="entry name" value="TGF-b_C"/>
</dbReference>
<evidence type="ECO:0000313" key="6">
    <source>
        <dbReference type="EMBL" id="KAF8782855.1"/>
    </source>
</evidence>
<organism evidence="6 7">
    <name type="scientific">Argiope bruennichi</name>
    <name type="common">Wasp spider</name>
    <name type="synonym">Aranea bruennichi</name>
    <dbReference type="NCBI Taxonomy" id="94029"/>
    <lineage>
        <taxon>Eukaryota</taxon>
        <taxon>Metazoa</taxon>
        <taxon>Ecdysozoa</taxon>
        <taxon>Arthropoda</taxon>
        <taxon>Chelicerata</taxon>
        <taxon>Arachnida</taxon>
        <taxon>Araneae</taxon>
        <taxon>Araneomorphae</taxon>
        <taxon>Entelegynae</taxon>
        <taxon>Araneoidea</taxon>
        <taxon>Araneidae</taxon>
        <taxon>Argiope</taxon>
    </lineage>
</organism>
<dbReference type="Proteomes" id="UP000807504">
    <property type="component" value="Unassembled WGS sequence"/>
</dbReference>
<dbReference type="AlphaFoldDB" id="A0A8T0EWX9"/>
<dbReference type="CDD" id="cd13756">
    <property type="entry name" value="TGF_beta_BMPs_GDFs"/>
    <property type="match status" value="1"/>
</dbReference>
<evidence type="ECO:0000256" key="3">
    <source>
        <dbReference type="ARBA" id="ARBA00022525"/>
    </source>
</evidence>
<comment type="subcellular location">
    <subcellularLocation>
        <location evidence="1">Secreted</location>
    </subcellularLocation>
</comment>
<dbReference type="InterPro" id="IPR015615">
    <property type="entry name" value="TGF-beta-rel"/>
</dbReference>
<proteinExistence type="inferred from homology"/>
<keyword evidence="7" id="KW-1185">Reference proteome</keyword>
<dbReference type="GO" id="GO:0005125">
    <property type="term" value="F:cytokine activity"/>
    <property type="evidence" value="ECO:0007669"/>
    <property type="project" value="TreeGrafter"/>
</dbReference>
<dbReference type="EMBL" id="JABXBU010001863">
    <property type="protein sequence ID" value="KAF8782855.1"/>
    <property type="molecule type" value="Genomic_DNA"/>
</dbReference>
<dbReference type="GO" id="GO:0008083">
    <property type="term" value="F:growth factor activity"/>
    <property type="evidence" value="ECO:0007669"/>
    <property type="project" value="UniProtKB-KW"/>
</dbReference>
<accession>A0A8T0EWX9</accession>
<feature type="domain" description="TGF-beta family profile" evidence="5">
    <location>
        <begin position="146"/>
        <end position="272"/>
    </location>
</feature>
<comment type="similarity">
    <text evidence="2 4">Belongs to the TGF-beta family.</text>
</comment>
<dbReference type="Gene3D" id="2.10.90.10">
    <property type="entry name" value="Cystine-knot cytokines"/>
    <property type="match status" value="1"/>
</dbReference>
<protein>
    <submittedName>
        <fullName evidence="6">Growth/differentiation factor 6-B like protein</fullName>
    </submittedName>
</protein>
<dbReference type="GO" id="GO:0005615">
    <property type="term" value="C:extracellular space"/>
    <property type="evidence" value="ECO:0007669"/>
    <property type="project" value="TreeGrafter"/>
</dbReference>
<dbReference type="PANTHER" id="PTHR11848">
    <property type="entry name" value="TGF-BETA FAMILY"/>
    <property type="match status" value="1"/>
</dbReference>
<name>A0A8T0EWX9_ARGBR</name>
<dbReference type="SMART" id="SM00204">
    <property type="entry name" value="TGFB"/>
    <property type="match status" value="1"/>
</dbReference>
<dbReference type="SUPFAM" id="SSF57501">
    <property type="entry name" value="Cystine-knot cytokines"/>
    <property type="match status" value="1"/>
</dbReference>
<gene>
    <name evidence="6" type="ORF">HNY73_013090</name>
</gene>
<sequence>MISLTRMDKEMLPFITAKLSTYEYDANKVEVYLEFHGLSEKKTASLDNRKFIIDVQPFGNKEKSFNTTSSPASVIENAVELTFEITSLYNTSKEDHVLELNFTFNILRKNGRTAKSLMKNPLKAFLLVYETVESCSFLDFVNRERRFRRSITVNQVNSDAKVGLKPFTASADFALCKVTPFPVNFTEIGLDWIVYPEVQDIGSCRGICPMKSVVTGYGLIQTICFENTKRGQPPSCYPSEFGSMTIIYTDYLDNRPVIAKFSDMIVKKCKCI</sequence>
<evidence type="ECO:0000313" key="7">
    <source>
        <dbReference type="Proteomes" id="UP000807504"/>
    </source>
</evidence>